<evidence type="ECO:0000259" key="1">
    <source>
        <dbReference type="Pfam" id="PF01206"/>
    </source>
</evidence>
<reference evidence="2" key="1">
    <citation type="submission" date="2019-01" db="EMBL/GenBank/DDBJ databases">
        <authorList>
            <consortium name="Genoscope - CEA"/>
            <person name="William W."/>
        </authorList>
    </citation>
    <scope>NUCLEOTIDE SEQUENCE</scope>
    <source>
        <strain evidence="2">CR-1</strain>
    </source>
</reference>
<dbReference type="SUPFAM" id="SSF64307">
    <property type="entry name" value="SirA-like"/>
    <property type="match status" value="1"/>
</dbReference>
<accession>A0A484HKK4</accession>
<sequence>MFQEAFLTPSIIHHLDIRGGMAPISTLKAIRAFRETRTGGILEIRGDDWSVWEDLSRALKTFHYQWMVVEKKKTFYRVQLKKTKGESDT</sequence>
<organism evidence="2">
    <name type="scientific">uncultured Desulfobacteraceae bacterium</name>
    <dbReference type="NCBI Taxonomy" id="218296"/>
    <lineage>
        <taxon>Bacteria</taxon>
        <taxon>Pseudomonadati</taxon>
        <taxon>Thermodesulfobacteriota</taxon>
        <taxon>Desulfobacteria</taxon>
        <taxon>Desulfobacterales</taxon>
        <taxon>Desulfobacteraceae</taxon>
        <taxon>environmental samples</taxon>
    </lineage>
</organism>
<name>A0A484HKK4_9BACT</name>
<proteinExistence type="predicted"/>
<gene>
    <name evidence="2" type="ORF">EPICR_50216</name>
</gene>
<dbReference type="Pfam" id="PF01206">
    <property type="entry name" value="TusA"/>
    <property type="match status" value="1"/>
</dbReference>
<dbReference type="InterPro" id="IPR001455">
    <property type="entry name" value="TusA-like"/>
</dbReference>
<evidence type="ECO:0000313" key="2">
    <source>
        <dbReference type="EMBL" id="VEN74934.1"/>
    </source>
</evidence>
<dbReference type="AlphaFoldDB" id="A0A484HKK4"/>
<feature type="domain" description="UPF0033" evidence="1">
    <location>
        <begin position="14"/>
        <end position="82"/>
    </location>
</feature>
<dbReference type="CDD" id="cd00291">
    <property type="entry name" value="SirA_YedF_YeeD"/>
    <property type="match status" value="1"/>
</dbReference>
<dbReference type="InterPro" id="IPR036868">
    <property type="entry name" value="TusA-like_sf"/>
</dbReference>
<dbReference type="EMBL" id="CAACVI010000045">
    <property type="protein sequence ID" value="VEN74934.1"/>
    <property type="molecule type" value="Genomic_DNA"/>
</dbReference>
<protein>
    <recommendedName>
        <fullName evidence="1">UPF0033 domain-containing protein</fullName>
    </recommendedName>
</protein>
<dbReference type="Gene3D" id="3.30.110.40">
    <property type="entry name" value="TusA-like domain"/>
    <property type="match status" value="1"/>
</dbReference>